<dbReference type="EMBL" id="JAVDWU010000014">
    <property type="protein sequence ID" value="MDR7152829.1"/>
    <property type="molecule type" value="Genomic_DNA"/>
</dbReference>
<organism evidence="1 2">
    <name type="scientific">Hydrogenophaga palleronii</name>
    <dbReference type="NCBI Taxonomy" id="65655"/>
    <lineage>
        <taxon>Bacteria</taxon>
        <taxon>Pseudomonadati</taxon>
        <taxon>Pseudomonadota</taxon>
        <taxon>Betaproteobacteria</taxon>
        <taxon>Burkholderiales</taxon>
        <taxon>Comamonadaceae</taxon>
        <taxon>Hydrogenophaga</taxon>
    </lineage>
</organism>
<protein>
    <submittedName>
        <fullName evidence="1">Uncharacterized protein</fullName>
    </submittedName>
</protein>
<evidence type="ECO:0000313" key="2">
    <source>
        <dbReference type="Proteomes" id="UP001265700"/>
    </source>
</evidence>
<dbReference type="RefSeq" id="WP_310321938.1">
    <property type="nucleotide sequence ID" value="NZ_JAVDWU010000014.1"/>
</dbReference>
<sequence>MTSPEAVGQDAALEEGIELVLDKSRQLGAGAGQDVGNEAGRILLHQAVQGGLLGAVVFVA</sequence>
<name>A0ABU1WUT7_9BURK</name>
<keyword evidence="2" id="KW-1185">Reference proteome</keyword>
<dbReference type="Proteomes" id="UP001265700">
    <property type="component" value="Unassembled WGS sequence"/>
</dbReference>
<gene>
    <name evidence="1" type="ORF">J2W49_004807</name>
</gene>
<evidence type="ECO:0000313" key="1">
    <source>
        <dbReference type="EMBL" id="MDR7152829.1"/>
    </source>
</evidence>
<comment type="caution">
    <text evidence="1">The sequence shown here is derived from an EMBL/GenBank/DDBJ whole genome shotgun (WGS) entry which is preliminary data.</text>
</comment>
<proteinExistence type="predicted"/>
<reference evidence="1 2" key="1">
    <citation type="submission" date="2023-07" db="EMBL/GenBank/DDBJ databases">
        <title>Sorghum-associated microbial communities from plants grown in Nebraska, USA.</title>
        <authorList>
            <person name="Schachtman D."/>
        </authorList>
    </citation>
    <scope>NUCLEOTIDE SEQUENCE [LARGE SCALE GENOMIC DNA]</scope>
    <source>
        <strain evidence="1 2">4249</strain>
    </source>
</reference>
<accession>A0ABU1WUT7</accession>